<dbReference type="PANTHER" id="PTHR33434:SF3">
    <property type="entry name" value="DEGV DOMAIN-CONTAINING PROTEIN YITS"/>
    <property type="match status" value="1"/>
</dbReference>
<evidence type="ECO:0000256" key="2">
    <source>
        <dbReference type="ARBA" id="ARBA00023121"/>
    </source>
</evidence>
<protein>
    <submittedName>
        <fullName evidence="3">DegV family protein</fullName>
    </submittedName>
</protein>
<evidence type="ECO:0000313" key="3">
    <source>
        <dbReference type="EMBL" id="HIQ83478.1"/>
    </source>
</evidence>
<dbReference type="InterPro" id="IPR043168">
    <property type="entry name" value="DegV_C"/>
</dbReference>
<reference evidence="3" key="2">
    <citation type="journal article" date="2021" name="PeerJ">
        <title>Extensive microbial diversity within the chicken gut microbiome revealed by metagenomics and culture.</title>
        <authorList>
            <person name="Gilroy R."/>
            <person name="Ravi A."/>
            <person name="Getino M."/>
            <person name="Pursley I."/>
            <person name="Horton D.L."/>
            <person name="Alikhan N.F."/>
            <person name="Baker D."/>
            <person name="Gharbi K."/>
            <person name="Hall N."/>
            <person name="Watson M."/>
            <person name="Adriaenssens E.M."/>
            <person name="Foster-Nyarko E."/>
            <person name="Jarju S."/>
            <person name="Secka A."/>
            <person name="Antonio M."/>
            <person name="Oren A."/>
            <person name="Chaudhuri R.R."/>
            <person name="La Ragione R."/>
            <person name="Hildebrand F."/>
            <person name="Pallen M.J."/>
        </authorList>
    </citation>
    <scope>NUCLEOTIDE SEQUENCE</scope>
    <source>
        <strain evidence="3">ChiSjej6B24-2974</strain>
    </source>
</reference>
<evidence type="ECO:0000256" key="1">
    <source>
        <dbReference type="ARBA" id="ARBA00003238"/>
    </source>
</evidence>
<gene>
    <name evidence="3" type="ORF">IAA52_10310</name>
</gene>
<sequence length="290" mass="31812">MAEYTIITDSSCDLPDNVAAELELKVVPLSLTMEGKQYLNTTDERGIPDQELYARLRAGAMAKTSAANAGSFVAVMEPELQAGRDVLYIGFSSALSATCSVGANVGRELMERYPERKVYTVDSLCASLGQGLFVYLLAQKKREGMELEALRDYAEDLKLHICHWFTVEDLQFLRRGGRVSAAAAVIGSILSIKPVMHVDNEGRLIPVSKVRGRKASLRAIADKVKETMLDRPDQTLFISHGDCEEDARLIAEMIKERTGLELNVLNYVGPVIGSHSGPGTIAVFFIGKER</sequence>
<proteinExistence type="predicted"/>
<dbReference type="Gene3D" id="2.20.28.50">
    <property type="entry name" value="degv family protein"/>
    <property type="match status" value="1"/>
</dbReference>
<dbReference type="AlphaFoldDB" id="A0A9D0ZMQ3"/>
<dbReference type="Gene3D" id="3.40.50.10440">
    <property type="entry name" value="Dihydroxyacetone kinase, domain 1"/>
    <property type="match status" value="1"/>
</dbReference>
<comment type="function">
    <text evidence="1">May bind long-chain fatty acids, such as palmitate, and may play a role in lipid transport or fatty acid metabolism.</text>
</comment>
<keyword evidence="2" id="KW-0446">Lipid-binding</keyword>
<dbReference type="SUPFAM" id="SSF82549">
    <property type="entry name" value="DAK1/DegV-like"/>
    <property type="match status" value="1"/>
</dbReference>
<dbReference type="NCBIfam" id="TIGR00762">
    <property type="entry name" value="DegV"/>
    <property type="match status" value="1"/>
</dbReference>
<dbReference type="PROSITE" id="PS51482">
    <property type="entry name" value="DEGV"/>
    <property type="match status" value="1"/>
</dbReference>
<dbReference type="EMBL" id="DVFZ01000100">
    <property type="protein sequence ID" value="HIQ83478.1"/>
    <property type="molecule type" value="Genomic_DNA"/>
</dbReference>
<dbReference type="Proteomes" id="UP000824260">
    <property type="component" value="Unassembled WGS sequence"/>
</dbReference>
<dbReference type="GO" id="GO:0008289">
    <property type="term" value="F:lipid binding"/>
    <property type="evidence" value="ECO:0007669"/>
    <property type="project" value="UniProtKB-KW"/>
</dbReference>
<organism evidence="3 4">
    <name type="scientific">Candidatus Pullichristensenella stercorigallinarum</name>
    <dbReference type="NCBI Taxonomy" id="2840909"/>
    <lineage>
        <taxon>Bacteria</taxon>
        <taxon>Bacillati</taxon>
        <taxon>Bacillota</taxon>
        <taxon>Clostridia</taxon>
        <taxon>Candidatus Pullichristensenella</taxon>
    </lineage>
</organism>
<dbReference type="PANTHER" id="PTHR33434">
    <property type="entry name" value="DEGV DOMAIN-CONTAINING PROTEIN DR_1986-RELATED"/>
    <property type="match status" value="1"/>
</dbReference>
<comment type="caution">
    <text evidence="3">The sequence shown here is derived from an EMBL/GenBank/DDBJ whole genome shotgun (WGS) entry which is preliminary data.</text>
</comment>
<name>A0A9D0ZMQ3_9FIRM</name>
<dbReference type="Pfam" id="PF02645">
    <property type="entry name" value="DegV"/>
    <property type="match status" value="1"/>
</dbReference>
<reference evidence="3" key="1">
    <citation type="submission" date="2020-10" db="EMBL/GenBank/DDBJ databases">
        <authorList>
            <person name="Gilroy R."/>
        </authorList>
    </citation>
    <scope>NUCLEOTIDE SEQUENCE</scope>
    <source>
        <strain evidence="3">ChiSjej6B24-2974</strain>
    </source>
</reference>
<evidence type="ECO:0000313" key="4">
    <source>
        <dbReference type="Proteomes" id="UP000824260"/>
    </source>
</evidence>
<dbReference type="InterPro" id="IPR003797">
    <property type="entry name" value="DegV"/>
</dbReference>
<dbReference type="InterPro" id="IPR050270">
    <property type="entry name" value="DegV_domain_contain"/>
</dbReference>
<dbReference type="Gene3D" id="3.30.1180.10">
    <property type="match status" value="1"/>
</dbReference>
<accession>A0A9D0ZMQ3</accession>